<name>A0ABS1UX25_9PROT</name>
<dbReference type="EMBL" id="JAEUXJ010000001">
    <property type="protein sequence ID" value="MBL6454019.1"/>
    <property type="molecule type" value="Genomic_DNA"/>
</dbReference>
<evidence type="ECO:0000256" key="1">
    <source>
        <dbReference type="SAM" id="SignalP"/>
    </source>
</evidence>
<reference evidence="2 3" key="1">
    <citation type="submission" date="2021-01" db="EMBL/GenBank/DDBJ databases">
        <title>Belnapia mucosa sp. nov. and Belnapia arida sp. nov., isolated from the Tabernas Desert (Almeria, Spain).</title>
        <authorList>
            <person name="Molina-Menor E."/>
            <person name="Vidal-Verdu A."/>
            <person name="Calonge A."/>
            <person name="Satari L."/>
            <person name="Pereto Magraner J."/>
            <person name="Porcar Miralles M."/>
        </authorList>
    </citation>
    <scope>NUCLEOTIDE SEQUENCE [LARGE SCALE GENOMIC DNA]</scope>
    <source>
        <strain evidence="2 3">T6</strain>
    </source>
</reference>
<accession>A0ABS1UX25</accession>
<proteinExistence type="predicted"/>
<dbReference type="Proteomes" id="UP000606490">
    <property type="component" value="Unassembled WGS sequence"/>
</dbReference>
<comment type="caution">
    <text evidence="2">The sequence shown here is derived from an EMBL/GenBank/DDBJ whole genome shotgun (WGS) entry which is preliminary data.</text>
</comment>
<keyword evidence="1" id="KW-0732">Signal</keyword>
<sequence length="307" mass="31981">MRCSRLLPLFALLALGACGDLPQPFRGRPGATAQRLAIPLAVRLAVVPPSQALLTDAAAKTLAEQVAAALQAQDVPAIATPAPLPLDWRVEIVAEHQGASVQPRFRLLDADGRQQAVTPGAAVPLRAWGDPSPELFTAVAAEAAPKLTQLLLQVEAARKSTDPQSIAAGPPRIRFVGVTGATGDGNQALAARMREFLGNEGFVVQDLAEGAAYALQADVVLARAGVPGQQRVEIQWIVSRRDGEELGRVVQINEIPTGRLNRLWGDIAYAVAEQAAPGIRTVVANASAPAAPPPLANPLAATPAAAR</sequence>
<dbReference type="PROSITE" id="PS51257">
    <property type="entry name" value="PROKAR_LIPOPROTEIN"/>
    <property type="match status" value="1"/>
</dbReference>
<evidence type="ECO:0008006" key="4">
    <source>
        <dbReference type="Google" id="ProtNLM"/>
    </source>
</evidence>
<protein>
    <recommendedName>
        <fullName evidence="4">Lipoprotein</fullName>
    </recommendedName>
</protein>
<feature type="signal peptide" evidence="1">
    <location>
        <begin position="1"/>
        <end position="19"/>
    </location>
</feature>
<evidence type="ECO:0000313" key="3">
    <source>
        <dbReference type="Proteomes" id="UP000606490"/>
    </source>
</evidence>
<keyword evidence="3" id="KW-1185">Reference proteome</keyword>
<gene>
    <name evidence="2" type="ORF">JMJ55_01715</name>
</gene>
<dbReference type="RefSeq" id="WP_202823754.1">
    <property type="nucleotide sequence ID" value="NZ_JAEUXJ010000001.1"/>
</dbReference>
<evidence type="ECO:0000313" key="2">
    <source>
        <dbReference type="EMBL" id="MBL6454019.1"/>
    </source>
</evidence>
<feature type="chain" id="PRO_5045442318" description="Lipoprotein" evidence="1">
    <location>
        <begin position="20"/>
        <end position="307"/>
    </location>
</feature>
<organism evidence="2 3">
    <name type="scientific">Belnapia mucosa</name>
    <dbReference type="NCBI Taxonomy" id="2804532"/>
    <lineage>
        <taxon>Bacteria</taxon>
        <taxon>Pseudomonadati</taxon>
        <taxon>Pseudomonadota</taxon>
        <taxon>Alphaproteobacteria</taxon>
        <taxon>Acetobacterales</taxon>
        <taxon>Roseomonadaceae</taxon>
        <taxon>Belnapia</taxon>
    </lineage>
</organism>